<sequence length="76" mass="8390">MVKNNLQALEETLRRENDGPSSSVILRLTATFQRKGGICPARESGENHLHSLSEAQHPTVDEAVEEEHQAERQAAA</sequence>
<organism evidence="2 3">
    <name type="scientific">Toxoplasma gondii</name>
    <dbReference type="NCBI Taxonomy" id="5811"/>
    <lineage>
        <taxon>Eukaryota</taxon>
        <taxon>Sar</taxon>
        <taxon>Alveolata</taxon>
        <taxon>Apicomplexa</taxon>
        <taxon>Conoidasida</taxon>
        <taxon>Coccidia</taxon>
        <taxon>Eucoccidiorida</taxon>
        <taxon>Eimeriorina</taxon>
        <taxon>Sarcocystidae</taxon>
        <taxon>Toxoplasma</taxon>
    </lineage>
</organism>
<reference evidence="2 3" key="1">
    <citation type="submission" date="2020-03" db="EMBL/GenBank/DDBJ databases">
        <title>Genome sequence of Toxoplasma gondii RH-88 strain.</title>
        <authorList>
            <person name="Lorenzi H.A."/>
            <person name="Venepally P."/>
            <person name="Rozenberg A."/>
            <person name="Sibley D."/>
        </authorList>
    </citation>
    <scope>NUCLEOTIDE SEQUENCE [LARGE SCALE GENOMIC DNA]</scope>
    <source>
        <strain evidence="2 3">RH-88</strain>
    </source>
</reference>
<feature type="region of interest" description="Disordered" evidence="1">
    <location>
        <begin position="1"/>
        <end position="21"/>
    </location>
</feature>
<keyword evidence="3" id="KW-1185">Reference proteome</keyword>
<feature type="region of interest" description="Disordered" evidence="1">
    <location>
        <begin position="40"/>
        <end position="76"/>
    </location>
</feature>
<protein>
    <submittedName>
        <fullName evidence="2">Uncharacterized protein</fullName>
    </submittedName>
</protein>
<dbReference type="Proteomes" id="UP000557509">
    <property type="component" value="Unassembled WGS sequence"/>
</dbReference>
<accession>A0A7J6JX75</accession>
<evidence type="ECO:0000313" key="2">
    <source>
        <dbReference type="EMBL" id="KAF4639457.1"/>
    </source>
</evidence>
<comment type="caution">
    <text evidence="2">The sequence shown here is derived from an EMBL/GenBank/DDBJ whole genome shotgun (WGS) entry which is preliminary data.</text>
</comment>
<name>A0A7J6JX75_TOXGO</name>
<feature type="compositionally biased region" description="Basic and acidic residues" evidence="1">
    <location>
        <begin position="66"/>
        <end position="76"/>
    </location>
</feature>
<evidence type="ECO:0000313" key="3">
    <source>
        <dbReference type="Proteomes" id="UP000557509"/>
    </source>
</evidence>
<dbReference type="AlphaFoldDB" id="A0A7J6JX75"/>
<dbReference type="EMBL" id="JAAUHK010000196">
    <property type="protein sequence ID" value="KAF4639457.1"/>
    <property type="molecule type" value="Genomic_DNA"/>
</dbReference>
<proteinExistence type="predicted"/>
<evidence type="ECO:0000256" key="1">
    <source>
        <dbReference type="SAM" id="MobiDB-lite"/>
    </source>
</evidence>
<gene>
    <name evidence="2" type="ORF">TGRH88_052290</name>
</gene>